<dbReference type="AlphaFoldDB" id="A0AAN7HAU5"/>
<reference evidence="1" key="2">
    <citation type="submission" date="2023-05" db="EMBL/GenBank/DDBJ databases">
        <authorList>
            <consortium name="Lawrence Berkeley National Laboratory"/>
            <person name="Steindorff A."/>
            <person name="Hensen N."/>
            <person name="Bonometti L."/>
            <person name="Westerberg I."/>
            <person name="Brannstrom I.O."/>
            <person name="Guillou S."/>
            <person name="Cros-Aarteil S."/>
            <person name="Calhoun S."/>
            <person name="Haridas S."/>
            <person name="Kuo A."/>
            <person name="Mondo S."/>
            <person name="Pangilinan J."/>
            <person name="Riley R."/>
            <person name="Labutti K."/>
            <person name="Andreopoulos B."/>
            <person name="Lipzen A."/>
            <person name="Chen C."/>
            <person name="Yanf M."/>
            <person name="Daum C."/>
            <person name="Ng V."/>
            <person name="Clum A."/>
            <person name="Ohm R."/>
            <person name="Martin F."/>
            <person name="Silar P."/>
            <person name="Natvig D."/>
            <person name="Lalanne C."/>
            <person name="Gautier V."/>
            <person name="Ament-Velasquez S.L."/>
            <person name="Kruys A."/>
            <person name="Hutchinson M.I."/>
            <person name="Powell A.J."/>
            <person name="Barry K."/>
            <person name="Miller A.N."/>
            <person name="Grigoriev I.V."/>
            <person name="Debuchy R."/>
            <person name="Gladieux P."/>
            <person name="Thoren M.H."/>
            <person name="Johannesson H."/>
        </authorList>
    </citation>
    <scope>NUCLEOTIDE SEQUENCE</scope>
    <source>
        <strain evidence="1">CBS 359.72</strain>
    </source>
</reference>
<evidence type="ECO:0000313" key="1">
    <source>
        <dbReference type="EMBL" id="KAK4243001.1"/>
    </source>
</evidence>
<gene>
    <name evidence="1" type="ORF">C7999DRAFT_36677</name>
</gene>
<reference evidence="1" key="1">
    <citation type="journal article" date="2023" name="Mol. Phylogenet. Evol.">
        <title>Genome-scale phylogeny and comparative genomics of the fungal order Sordariales.</title>
        <authorList>
            <person name="Hensen N."/>
            <person name="Bonometti L."/>
            <person name="Westerberg I."/>
            <person name="Brannstrom I.O."/>
            <person name="Guillou S."/>
            <person name="Cros-Aarteil S."/>
            <person name="Calhoun S."/>
            <person name="Haridas S."/>
            <person name="Kuo A."/>
            <person name="Mondo S."/>
            <person name="Pangilinan J."/>
            <person name="Riley R."/>
            <person name="LaButti K."/>
            <person name="Andreopoulos B."/>
            <person name="Lipzen A."/>
            <person name="Chen C."/>
            <person name="Yan M."/>
            <person name="Daum C."/>
            <person name="Ng V."/>
            <person name="Clum A."/>
            <person name="Steindorff A."/>
            <person name="Ohm R.A."/>
            <person name="Martin F."/>
            <person name="Silar P."/>
            <person name="Natvig D.O."/>
            <person name="Lalanne C."/>
            <person name="Gautier V."/>
            <person name="Ament-Velasquez S.L."/>
            <person name="Kruys A."/>
            <person name="Hutchinson M.I."/>
            <person name="Powell A.J."/>
            <person name="Barry K."/>
            <person name="Miller A.N."/>
            <person name="Grigoriev I.V."/>
            <person name="Debuchy R."/>
            <person name="Gladieux P."/>
            <person name="Hiltunen Thoren M."/>
            <person name="Johannesson H."/>
        </authorList>
    </citation>
    <scope>NUCLEOTIDE SEQUENCE</scope>
    <source>
        <strain evidence="1">CBS 359.72</strain>
    </source>
</reference>
<evidence type="ECO:0000313" key="2">
    <source>
        <dbReference type="Proteomes" id="UP001303647"/>
    </source>
</evidence>
<name>A0AAN7HAU5_9PEZI</name>
<accession>A0AAN7HAU5</accession>
<organism evidence="1 2">
    <name type="scientific">Corynascus novoguineensis</name>
    <dbReference type="NCBI Taxonomy" id="1126955"/>
    <lineage>
        <taxon>Eukaryota</taxon>
        <taxon>Fungi</taxon>
        <taxon>Dikarya</taxon>
        <taxon>Ascomycota</taxon>
        <taxon>Pezizomycotina</taxon>
        <taxon>Sordariomycetes</taxon>
        <taxon>Sordariomycetidae</taxon>
        <taxon>Sordariales</taxon>
        <taxon>Chaetomiaceae</taxon>
        <taxon>Corynascus</taxon>
    </lineage>
</organism>
<dbReference type="EMBL" id="MU857924">
    <property type="protein sequence ID" value="KAK4243001.1"/>
    <property type="molecule type" value="Genomic_DNA"/>
</dbReference>
<keyword evidence="2" id="KW-1185">Reference proteome</keyword>
<comment type="caution">
    <text evidence="1">The sequence shown here is derived from an EMBL/GenBank/DDBJ whole genome shotgun (WGS) entry which is preliminary data.</text>
</comment>
<dbReference type="Proteomes" id="UP001303647">
    <property type="component" value="Unassembled WGS sequence"/>
</dbReference>
<proteinExistence type="predicted"/>
<sequence length="114" mass="12449">MSVKRHCSRHDSHLKRQRIAQHEVEDSGYFAWSWNTAFAAMSMGTAWTAISAATADTGVDAAFLVGQQVGVVPVNAEFDLNNKTSSMLDRDSDTTMGAEKPEVPEVLLAHATLR</sequence>
<protein>
    <submittedName>
        <fullName evidence="1">Uncharacterized protein</fullName>
    </submittedName>
</protein>